<organism evidence="3">
    <name type="scientific">Haemonchus placei</name>
    <name type="common">Barber's pole worm</name>
    <dbReference type="NCBI Taxonomy" id="6290"/>
    <lineage>
        <taxon>Eukaryota</taxon>
        <taxon>Metazoa</taxon>
        <taxon>Ecdysozoa</taxon>
        <taxon>Nematoda</taxon>
        <taxon>Chromadorea</taxon>
        <taxon>Rhabditida</taxon>
        <taxon>Rhabditina</taxon>
        <taxon>Rhabditomorpha</taxon>
        <taxon>Strongyloidea</taxon>
        <taxon>Trichostrongylidae</taxon>
        <taxon>Haemonchus</taxon>
    </lineage>
</organism>
<gene>
    <name evidence="1" type="ORF">HPLM_LOCUS11581</name>
</gene>
<dbReference type="OrthoDB" id="10256176at2759"/>
<evidence type="ECO:0000313" key="3">
    <source>
        <dbReference type="WBParaSite" id="HPLM_0001158901-mRNA-1"/>
    </source>
</evidence>
<dbReference type="AlphaFoldDB" id="A0A0N4WKI1"/>
<sequence length="38" mass="4134">MAPKKQGFKVNGLHSFVRGLIDMKVCVELRAGTFAVGK</sequence>
<protein>
    <submittedName>
        <fullName evidence="3">Transposase</fullName>
    </submittedName>
</protein>
<dbReference type="Proteomes" id="UP000268014">
    <property type="component" value="Unassembled WGS sequence"/>
</dbReference>
<accession>A0A0N4WKI1</accession>
<evidence type="ECO:0000313" key="2">
    <source>
        <dbReference type="Proteomes" id="UP000268014"/>
    </source>
</evidence>
<proteinExistence type="predicted"/>
<name>A0A0N4WKI1_HAEPC</name>
<reference evidence="3" key="1">
    <citation type="submission" date="2017-02" db="UniProtKB">
        <authorList>
            <consortium name="WormBaseParasite"/>
        </authorList>
    </citation>
    <scope>IDENTIFICATION</scope>
</reference>
<reference evidence="1 2" key="2">
    <citation type="submission" date="2018-11" db="EMBL/GenBank/DDBJ databases">
        <authorList>
            <consortium name="Pathogen Informatics"/>
        </authorList>
    </citation>
    <scope>NUCLEOTIDE SEQUENCE [LARGE SCALE GENOMIC DNA]</scope>
    <source>
        <strain evidence="1 2">MHpl1</strain>
    </source>
</reference>
<evidence type="ECO:0000313" key="1">
    <source>
        <dbReference type="EMBL" id="VDO43257.1"/>
    </source>
</evidence>
<dbReference type="EMBL" id="UZAF01017606">
    <property type="protein sequence ID" value="VDO43257.1"/>
    <property type="molecule type" value="Genomic_DNA"/>
</dbReference>
<keyword evidence="2" id="KW-1185">Reference proteome</keyword>
<dbReference type="WBParaSite" id="HPLM_0001158901-mRNA-1">
    <property type="protein sequence ID" value="HPLM_0001158901-mRNA-1"/>
    <property type="gene ID" value="HPLM_0001158901"/>
</dbReference>